<protein>
    <submittedName>
        <fullName evidence="1">Uncharacterized protein</fullName>
    </submittedName>
</protein>
<gene>
    <name evidence="1" type="ORF">VNO80_05556</name>
</gene>
<proteinExistence type="predicted"/>
<evidence type="ECO:0000313" key="2">
    <source>
        <dbReference type="Proteomes" id="UP001374584"/>
    </source>
</evidence>
<sequence>MEQNRNWYNVKRVGRVSGRKTWETFMIVLRFWLQEVAKRSWFRDAASKKELSLKPGILKGFMPGMEAHTPLFCRRNFEENPSSLHDFGEFRALRVDESNEQPQMLFHIDAKQNNIGSIYSTRLHL</sequence>
<reference evidence="1 2" key="1">
    <citation type="submission" date="2024-01" db="EMBL/GenBank/DDBJ databases">
        <title>The genomes of 5 underutilized Papilionoideae crops provide insights into root nodulation and disease resistanc.</title>
        <authorList>
            <person name="Jiang F."/>
        </authorList>
    </citation>
    <scope>NUCLEOTIDE SEQUENCE [LARGE SCALE GENOMIC DNA]</scope>
    <source>
        <strain evidence="1">JINMINGXINNONG_FW02</strain>
        <tissue evidence="1">Leaves</tissue>
    </source>
</reference>
<comment type="caution">
    <text evidence="1">The sequence shown here is derived from an EMBL/GenBank/DDBJ whole genome shotgun (WGS) entry which is preliminary data.</text>
</comment>
<accession>A0AAN9RDT0</accession>
<name>A0AAN9RDT0_PHACN</name>
<dbReference type="Proteomes" id="UP001374584">
    <property type="component" value="Unassembled WGS sequence"/>
</dbReference>
<evidence type="ECO:0000313" key="1">
    <source>
        <dbReference type="EMBL" id="KAK7372185.1"/>
    </source>
</evidence>
<keyword evidence="2" id="KW-1185">Reference proteome</keyword>
<dbReference type="EMBL" id="JAYMYR010000003">
    <property type="protein sequence ID" value="KAK7372185.1"/>
    <property type="molecule type" value="Genomic_DNA"/>
</dbReference>
<dbReference type="AlphaFoldDB" id="A0AAN9RDT0"/>
<organism evidence="1 2">
    <name type="scientific">Phaseolus coccineus</name>
    <name type="common">Scarlet runner bean</name>
    <name type="synonym">Phaseolus multiflorus</name>
    <dbReference type="NCBI Taxonomy" id="3886"/>
    <lineage>
        <taxon>Eukaryota</taxon>
        <taxon>Viridiplantae</taxon>
        <taxon>Streptophyta</taxon>
        <taxon>Embryophyta</taxon>
        <taxon>Tracheophyta</taxon>
        <taxon>Spermatophyta</taxon>
        <taxon>Magnoliopsida</taxon>
        <taxon>eudicotyledons</taxon>
        <taxon>Gunneridae</taxon>
        <taxon>Pentapetalae</taxon>
        <taxon>rosids</taxon>
        <taxon>fabids</taxon>
        <taxon>Fabales</taxon>
        <taxon>Fabaceae</taxon>
        <taxon>Papilionoideae</taxon>
        <taxon>50 kb inversion clade</taxon>
        <taxon>NPAAA clade</taxon>
        <taxon>indigoferoid/millettioid clade</taxon>
        <taxon>Phaseoleae</taxon>
        <taxon>Phaseolus</taxon>
    </lineage>
</organism>